<name>A0A6C0EG19_9ZZZZ</name>
<reference evidence="1" key="1">
    <citation type="journal article" date="2020" name="Nature">
        <title>Giant virus diversity and host interactions through global metagenomics.</title>
        <authorList>
            <person name="Schulz F."/>
            <person name="Roux S."/>
            <person name="Paez-Espino D."/>
            <person name="Jungbluth S."/>
            <person name="Walsh D.A."/>
            <person name="Denef V.J."/>
            <person name="McMahon K.D."/>
            <person name="Konstantinidis K.T."/>
            <person name="Eloe-Fadrosh E.A."/>
            <person name="Kyrpides N.C."/>
            <person name="Woyke T."/>
        </authorList>
    </citation>
    <scope>NUCLEOTIDE SEQUENCE</scope>
    <source>
        <strain evidence="1">GVMAG-M-3300023179-33</strain>
    </source>
</reference>
<evidence type="ECO:0008006" key="2">
    <source>
        <dbReference type="Google" id="ProtNLM"/>
    </source>
</evidence>
<proteinExistence type="predicted"/>
<sequence>MELLEEKSRQKNGVTITCEKCSFTCKRKWDWNIHIKTAKHLSPFFGNKMETNHGILGENNPTFICSCGKKYNTQSGLWKHKKNSKNDVCNNHSEKPDNNYFIKYLMNENKELKNIIMEICKKNNTTTI</sequence>
<dbReference type="EMBL" id="MN739824">
    <property type="protein sequence ID" value="QHT27541.1"/>
    <property type="molecule type" value="Genomic_DNA"/>
</dbReference>
<evidence type="ECO:0000313" key="1">
    <source>
        <dbReference type="EMBL" id="QHT27541.1"/>
    </source>
</evidence>
<organism evidence="1">
    <name type="scientific">viral metagenome</name>
    <dbReference type="NCBI Taxonomy" id="1070528"/>
    <lineage>
        <taxon>unclassified sequences</taxon>
        <taxon>metagenomes</taxon>
        <taxon>organismal metagenomes</taxon>
    </lineage>
</organism>
<protein>
    <recommendedName>
        <fullName evidence="2">C2H2-type domain-containing protein</fullName>
    </recommendedName>
</protein>
<accession>A0A6C0EG19</accession>
<dbReference type="AlphaFoldDB" id="A0A6C0EG19"/>